<proteinExistence type="predicted"/>
<name>A0A0F9G4S2_9ZZZZ</name>
<sequence>MEFCGKSILADIHRGCFELAKVCKGVETLRAIEQLQQDLYELQKIFEEKEQCPNMTNNT</sequence>
<protein>
    <submittedName>
        <fullName evidence="1">Uncharacterized protein</fullName>
    </submittedName>
</protein>
<reference evidence="1" key="1">
    <citation type="journal article" date="2015" name="Nature">
        <title>Complex archaea that bridge the gap between prokaryotes and eukaryotes.</title>
        <authorList>
            <person name="Spang A."/>
            <person name="Saw J.H."/>
            <person name="Jorgensen S.L."/>
            <person name="Zaremba-Niedzwiedzka K."/>
            <person name="Martijn J."/>
            <person name="Lind A.E."/>
            <person name="van Eijk R."/>
            <person name="Schleper C."/>
            <person name="Guy L."/>
            <person name="Ettema T.J."/>
        </authorList>
    </citation>
    <scope>NUCLEOTIDE SEQUENCE</scope>
</reference>
<organism evidence="1">
    <name type="scientific">marine sediment metagenome</name>
    <dbReference type="NCBI Taxonomy" id="412755"/>
    <lineage>
        <taxon>unclassified sequences</taxon>
        <taxon>metagenomes</taxon>
        <taxon>ecological metagenomes</taxon>
    </lineage>
</organism>
<evidence type="ECO:0000313" key="1">
    <source>
        <dbReference type="EMBL" id="KKL64590.1"/>
    </source>
</evidence>
<dbReference type="AlphaFoldDB" id="A0A0F9G4S2"/>
<dbReference type="EMBL" id="LAZR01027795">
    <property type="protein sequence ID" value="KKL64590.1"/>
    <property type="molecule type" value="Genomic_DNA"/>
</dbReference>
<comment type="caution">
    <text evidence="1">The sequence shown here is derived from an EMBL/GenBank/DDBJ whole genome shotgun (WGS) entry which is preliminary data.</text>
</comment>
<gene>
    <name evidence="1" type="ORF">LCGC14_2163470</name>
</gene>
<accession>A0A0F9G4S2</accession>